<protein>
    <submittedName>
        <fullName evidence="4">Hydantoinase/oxoprolinase family protein</fullName>
    </submittedName>
</protein>
<dbReference type="InterPro" id="IPR002821">
    <property type="entry name" value="Hydantoinase_A"/>
</dbReference>
<comment type="caution">
    <text evidence="4">The sequence shown here is derived from an EMBL/GenBank/DDBJ whole genome shotgun (WGS) entry which is preliminary data.</text>
</comment>
<dbReference type="GO" id="GO:0017168">
    <property type="term" value="F:5-oxoprolinase (ATP-hydrolyzing) activity"/>
    <property type="evidence" value="ECO:0007669"/>
    <property type="project" value="TreeGrafter"/>
</dbReference>
<reference evidence="4 5" key="1">
    <citation type="submission" date="2020-05" db="EMBL/GenBank/DDBJ databases">
        <title>Draft Genome Sequence of Ochrobactrum soli Isolated from Stable Fly Gut.</title>
        <authorList>
            <person name="Pileggi M.T."/>
            <person name="Vazhakkala L.J."/>
            <person name="Wong C.N."/>
        </authorList>
    </citation>
    <scope>NUCLEOTIDE SEQUENCE [LARGE SCALE GENOMIC DNA]</scope>
    <source>
        <strain evidence="4 5">MTP-C0764</strain>
    </source>
</reference>
<dbReference type="Pfam" id="PF05378">
    <property type="entry name" value="Hydant_A_N"/>
    <property type="match status" value="1"/>
</dbReference>
<dbReference type="RefSeq" id="WP_171319321.1">
    <property type="nucleotide sequence ID" value="NZ_JABFCY010000017.1"/>
</dbReference>
<organism evidence="4 5">
    <name type="scientific">Ochrobactrum soli</name>
    <dbReference type="NCBI Taxonomy" id="2448455"/>
    <lineage>
        <taxon>Bacteria</taxon>
        <taxon>Pseudomonadati</taxon>
        <taxon>Pseudomonadota</taxon>
        <taxon>Alphaproteobacteria</taxon>
        <taxon>Hyphomicrobiales</taxon>
        <taxon>Brucellaceae</taxon>
        <taxon>Brucella/Ochrobactrum group</taxon>
        <taxon>Ochrobactrum</taxon>
    </lineage>
</organism>
<evidence type="ECO:0000259" key="1">
    <source>
        <dbReference type="Pfam" id="PF01968"/>
    </source>
</evidence>
<dbReference type="GO" id="GO:0006749">
    <property type="term" value="P:glutathione metabolic process"/>
    <property type="evidence" value="ECO:0007669"/>
    <property type="project" value="TreeGrafter"/>
</dbReference>
<sequence length="696" mass="74000">MRLACDTGGTFTDLMVEGDDGSLRMFKSSTVPSDPAQGILDVLTLAATDFGQTLSEFLAACGTFIHGTTHSINAIITGNTARTAFLTSQGHPEILLLREGGRASAFPDHITYPDPYVPRALTFEVPGRLLSDGSEETTLDEDAVMAIIEKLKKQGVEAVGVCLLWSIVNPAHEVRVGQLLSEHLPNVAVTLSHQLNPSMREFRRASSTCMDASLKPLMGKYLGRLETRLRESGFNGRLLVLTSQAGMIDSEALAKTPIHSLNSGPSTAPVGGRHFSVLDTGNSTAIISDTGGTTYDVSLVRHGAIPTTRDMWIGEPYVGHNTGFPSVDVRSIGAGGGSIARIDEGGMLHVGPKSAGAMPGPACFGNGNNQPTFTDACVVLGYLDPDFFLGGRMKIDASLSRAAVDDAIARPLGVSVEEAAAAIVDIATENMVQAIEEITVNQGIDPSEATLIGGGGAAGLNSVFIAKRLNCQDLLYPETSATLSAAGALMSDLAADHQLTGYTISDRFDRDKVNRIISDLRAKCEAFSSGPGKGALETTVQYFVEARYEKQVWEVELPLPRASFNEDADVNALIEAFHAKHREIFTFDDVNSPVEFITWIARVRCRFRDAALGRLSNASVGDRPSHRPCYFSGYGTIDTAIVSSSTMRVGEEYHGPAIYESPFTTIVIDPTSSFSLTGSGSVLVKAGAIGTGTEKA</sequence>
<dbReference type="PANTHER" id="PTHR11365">
    <property type="entry name" value="5-OXOPROLINASE RELATED"/>
    <property type="match status" value="1"/>
</dbReference>
<accession>A0A849KRM3</accession>
<evidence type="ECO:0000259" key="2">
    <source>
        <dbReference type="Pfam" id="PF05378"/>
    </source>
</evidence>
<proteinExistence type="predicted"/>
<feature type="domain" description="Hydantoinase A/oxoprolinase" evidence="1">
    <location>
        <begin position="204"/>
        <end position="496"/>
    </location>
</feature>
<dbReference type="GO" id="GO:0005829">
    <property type="term" value="C:cytosol"/>
    <property type="evidence" value="ECO:0007669"/>
    <property type="project" value="TreeGrafter"/>
</dbReference>
<keyword evidence="5" id="KW-1185">Reference proteome</keyword>
<evidence type="ECO:0000259" key="3">
    <source>
        <dbReference type="Pfam" id="PF19278"/>
    </source>
</evidence>
<feature type="domain" description="Hydantoinase/oxoprolinase N-terminal" evidence="2">
    <location>
        <begin position="2"/>
        <end position="183"/>
    </location>
</feature>
<dbReference type="InterPro" id="IPR049517">
    <property type="entry name" value="ACX-like_C"/>
</dbReference>
<gene>
    <name evidence="4" type="ORF">HKX02_22070</name>
</gene>
<feature type="domain" description="Acetophenone carboxylase-like C-terminal" evidence="3">
    <location>
        <begin position="531"/>
        <end position="672"/>
    </location>
</feature>
<name>A0A849KRM3_9HYPH</name>
<dbReference type="EMBL" id="JABFCY010000017">
    <property type="protein sequence ID" value="NNU62923.1"/>
    <property type="molecule type" value="Genomic_DNA"/>
</dbReference>
<dbReference type="Pfam" id="PF01968">
    <property type="entry name" value="Hydantoinase_A"/>
    <property type="match status" value="1"/>
</dbReference>
<dbReference type="AlphaFoldDB" id="A0A849KRM3"/>
<dbReference type="InterPro" id="IPR045079">
    <property type="entry name" value="Oxoprolinase-like"/>
</dbReference>
<dbReference type="PANTHER" id="PTHR11365:SF23">
    <property type="entry name" value="HYPOTHETICAL 5-OXOPROLINASE (EUROFUNG)-RELATED"/>
    <property type="match status" value="1"/>
</dbReference>
<dbReference type="Pfam" id="PF19278">
    <property type="entry name" value="Hydant_A_C"/>
    <property type="match status" value="1"/>
</dbReference>
<evidence type="ECO:0000313" key="5">
    <source>
        <dbReference type="Proteomes" id="UP000574931"/>
    </source>
</evidence>
<evidence type="ECO:0000313" key="4">
    <source>
        <dbReference type="EMBL" id="NNU62923.1"/>
    </source>
</evidence>
<dbReference type="Proteomes" id="UP000574931">
    <property type="component" value="Unassembled WGS sequence"/>
</dbReference>
<dbReference type="InterPro" id="IPR008040">
    <property type="entry name" value="Hydant_A_N"/>
</dbReference>